<dbReference type="InterPro" id="IPR057621">
    <property type="entry name" value="Khk_prokaryotic"/>
</dbReference>
<proteinExistence type="predicted"/>
<dbReference type="AlphaFoldDB" id="A0A8J3DGE4"/>
<comment type="caution">
    <text evidence="1">The sequence shown here is derived from an EMBL/GenBank/DDBJ whole genome shotgun (WGS) entry which is preliminary data.</text>
</comment>
<keyword evidence="2" id="KW-1185">Reference proteome</keyword>
<evidence type="ECO:0000313" key="2">
    <source>
        <dbReference type="Proteomes" id="UP000642829"/>
    </source>
</evidence>
<dbReference type="SUPFAM" id="SSF53613">
    <property type="entry name" value="Ribokinase-like"/>
    <property type="match status" value="1"/>
</dbReference>
<reference evidence="1" key="1">
    <citation type="journal article" date="2014" name="Int. J. Syst. Evol. Microbiol.">
        <title>Complete genome sequence of Corynebacterium casei LMG S-19264T (=DSM 44701T), isolated from a smear-ripened cheese.</title>
        <authorList>
            <consortium name="US DOE Joint Genome Institute (JGI-PGF)"/>
            <person name="Walter F."/>
            <person name="Albersmeier A."/>
            <person name="Kalinowski J."/>
            <person name="Ruckert C."/>
        </authorList>
    </citation>
    <scope>NUCLEOTIDE SEQUENCE</scope>
    <source>
        <strain evidence="1">KCTC 12870</strain>
    </source>
</reference>
<dbReference type="InterPro" id="IPR029056">
    <property type="entry name" value="Ribokinase-like"/>
</dbReference>
<evidence type="ECO:0008006" key="3">
    <source>
        <dbReference type="Google" id="ProtNLM"/>
    </source>
</evidence>
<sequence length="371" mass="40519">MIQSQLAKHLREQKSRLQNLSVITGFDGFVDELISVVGQRHSLSDYQRIETIDKFGEVIRAAAGHSSLREIVVNNVDPGGCAVNLGDGLAEFGIPVSTYATVGEPIHSAFNNYAQKAQLVSWGDSPGKTLAFEFADGKLMFSSVSQLQEFTPEKLSLCLKDGAFFENCSKASLFAITNWSLFPHMTACWEYLLEVVFSKLVHKPRIFFDLVDPSSRSVEDIQKMLGALSQFSQCCHVTLGLNQNETNVLSRLTNGTHTQAKTPEEALIQACELKSNIGIESVIVHSLRYAVGCDGSNTALAWGPFCENPKKSTGAGDRFNAGYILGSLIECSLEDKLMLATASAGYFVRTAKSASIENLASFIEETSFMRG</sequence>
<evidence type="ECO:0000313" key="1">
    <source>
        <dbReference type="EMBL" id="GHB95989.1"/>
    </source>
</evidence>
<gene>
    <name evidence="1" type="ORF">GCM10007047_09630</name>
</gene>
<dbReference type="Pfam" id="PF25270">
    <property type="entry name" value="Khk"/>
    <property type="match status" value="1"/>
</dbReference>
<protein>
    <recommendedName>
        <fullName evidence="3">Carbohydrate kinase PfkB domain-containing protein</fullName>
    </recommendedName>
</protein>
<dbReference type="RefSeq" id="WP_189512418.1">
    <property type="nucleotide sequence ID" value="NZ_BMXG01000005.1"/>
</dbReference>
<dbReference type="EMBL" id="BMXG01000005">
    <property type="protein sequence ID" value="GHB95989.1"/>
    <property type="molecule type" value="Genomic_DNA"/>
</dbReference>
<accession>A0A8J3DGE4</accession>
<name>A0A8J3DGE4_9BACT</name>
<dbReference type="Gene3D" id="3.40.1190.20">
    <property type="match status" value="1"/>
</dbReference>
<reference evidence="1" key="2">
    <citation type="submission" date="2020-09" db="EMBL/GenBank/DDBJ databases">
        <authorList>
            <person name="Sun Q."/>
            <person name="Kim S."/>
        </authorList>
    </citation>
    <scope>NUCLEOTIDE SEQUENCE</scope>
    <source>
        <strain evidence="1">KCTC 12870</strain>
    </source>
</reference>
<organism evidence="1 2">
    <name type="scientific">Cerasicoccus arenae</name>
    <dbReference type="NCBI Taxonomy" id="424488"/>
    <lineage>
        <taxon>Bacteria</taxon>
        <taxon>Pseudomonadati</taxon>
        <taxon>Verrucomicrobiota</taxon>
        <taxon>Opitutia</taxon>
        <taxon>Puniceicoccales</taxon>
        <taxon>Cerasicoccaceae</taxon>
        <taxon>Cerasicoccus</taxon>
    </lineage>
</organism>
<dbReference type="GO" id="GO:0003824">
    <property type="term" value="F:catalytic activity"/>
    <property type="evidence" value="ECO:0007669"/>
    <property type="project" value="UniProtKB-ARBA"/>
</dbReference>
<dbReference type="Proteomes" id="UP000642829">
    <property type="component" value="Unassembled WGS sequence"/>
</dbReference>